<keyword evidence="2" id="KW-1185">Reference proteome</keyword>
<gene>
    <name evidence="1" type="ORF">VNO78_12526</name>
</gene>
<reference evidence="1 2" key="1">
    <citation type="submission" date="2024-01" db="EMBL/GenBank/DDBJ databases">
        <title>The genomes of 5 underutilized Papilionoideae crops provide insights into root nodulation and disease resistanc.</title>
        <authorList>
            <person name="Jiang F."/>
        </authorList>
    </citation>
    <scope>NUCLEOTIDE SEQUENCE [LARGE SCALE GENOMIC DNA]</scope>
    <source>
        <strain evidence="1">DUOXIRENSHENG_FW03</strain>
        <tissue evidence="1">Leaves</tissue>
    </source>
</reference>
<dbReference type="AlphaFoldDB" id="A0AAN9SN61"/>
<protein>
    <submittedName>
        <fullName evidence="1">Uncharacterized protein</fullName>
    </submittedName>
</protein>
<proteinExistence type="predicted"/>
<dbReference type="EMBL" id="JAYMYS010000003">
    <property type="protein sequence ID" value="KAK7401204.1"/>
    <property type="molecule type" value="Genomic_DNA"/>
</dbReference>
<dbReference type="Proteomes" id="UP001386955">
    <property type="component" value="Unassembled WGS sequence"/>
</dbReference>
<organism evidence="1 2">
    <name type="scientific">Psophocarpus tetragonolobus</name>
    <name type="common">Winged bean</name>
    <name type="synonym">Dolichos tetragonolobus</name>
    <dbReference type="NCBI Taxonomy" id="3891"/>
    <lineage>
        <taxon>Eukaryota</taxon>
        <taxon>Viridiplantae</taxon>
        <taxon>Streptophyta</taxon>
        <taxon>Embryophyta</taxon>
        <taxon>Tracheophyta</taxon>
        <taxon>Spermatophyta</taxon>
        <taxon>Magnoliopsida</taxon>
        <taxon>eudicotyledons</taxon>
        <taxon>Gunneridae</taxon>
        <taxon>Pentapetalae</taxon>
        <taxon>rosids</taxon>
        <taxon>fabids</taxon>
        <taxon>Fabales</taxon>
        <taxon>Fabaceae</taxon>
        <taxon>Papilionoideae</taxon>
        <taxon>50 kb inversion clade</taxon>
        <taxon>NPAAA clade</taxon>
        <taxon>indigoferoid/millettioid clade</taxon>
        <taxon>Phaseoleae</taxon>
        <taxon>Psophocarpus</taxon>
    </lineage>
</organism>
<sequence>MSASEGNRAPIAIVESYRWHGSSWDICHLVYYLKLPQVSFPCRATFPPLPITRNCNLAQSNPRMPCVSEVYALFCHVPVVLVVPVMCTLLRSMHSRSMIWVPRCLFARIPLGDTALRKSIATRVMSTCRIVTAQVLLAATILPLLPSLSRSGALACSVMIGPTTSRY</sequence>
<name>A0AAN9SN61_PSOTE</name>
<evidence type="ECO:0000313" key="1">
    <source>
        <dbReference type="EMBL" id="KAK7401204.1"/>
    </source>
</evidence>
<evidence type="ECO:0000313" key="2">
    <source>
        <dbReference type="Proteomes" id="UP001386955"/>
    </source>
</evidence>
<comment type="caution">
    <text evidence="1">The sequence shown here is derived from an EMBL/GenBank/DDBJ whole genome shotgun (WGS) entry which is preliminary data.</text>
</comment>
<accession>A0AAN9SN61</accession>